<evidence type="ECO:0000313" key="4">
    <source>
        <dbReference type="Proteomes" id="UP000030669"/>
    </source>
</evidence>
<dbReference type="RefSeq" id="XP_007863312.1">
    <property type="nucleotide sequence ID" value="XM_007865121.1"/>
</dbReference>
<protein>
    <recommendedName>
        <fullName evidence="2">SAP domain-containing protein</fullName>
    </recommendedName>
</protein>
<feature type="compositionally biased region" description="Polar residues" evidence="1">
    <location>
        <begin position="223"/>
        <end position="239"/>
    </location>
</feature>
<reference evidence="3 4" key="1">
    <citation type="journal article" date="2012" name="Science">
        <title>The Paleozoic origin of enzymatic lignin decomposition reconstructed from 31 fungal genomes.</title>
        <authorList>
            <person name="Floudas D."/>
            <person name="Binder M."/>
            <person name="Riley R."/>
            <person name="Barry K."/>
            <person name="Blanchette R.A."/>
            <person name="Henrissat B."/>
            <person name="Martinez A.T."/>
            <person name="Otillar R."/>
            <person name="Spatafora J.W."/>
            <person name="Yadav J.S."/>
            <person name="Aerts A."/>
            <person name="Benoit I."/>
            <person name="Boyd A."/>
            <person name="Carlson A."/>
            <person name="Copeland A."/>
            <person name="Coutinho P.M."/>
            <person name="de Vries R.P."/>
            <person name="Ferreira P."/>
            <person name="Findley K."/>
            <person name="Foster B."/>
            <person name="Gaskell J."/>
            <person name="Glotzer D."/>
            <person name="Gorecki P."/>
            <person name="Heitman J."/>
            <person name="Hesse C."/>
            <person name="Hori C."/>
            <person name="Igarashi K."/>
            <person name="Jurgens J.A."/>
            <person name="Kallen N."/>
            <person name="Kersten P."/>
            <person name="Kohler A."/>
            <person name="Kuees U."/>
            <person name="Kumar T.K.A."/>
            <person name="Kuo A."/>
            <person name="LaButti K."/>
            <person name="Larrondo L.F."/>
            <person name="Lindquist E."/>
            <person name="Ling A."/>
            <person name="Lombard V."/>
            <person name="Lucas S."/>
            <person name="Lundell T."/>
            <person name="Martin R."/>
            <person name="McLaughlin D.J."/>
            <person name="Morgenstern I."/>
            <person name="Morin E."/>
            <person name="Murat C."/>
            <person name="Nagy L.G."/>
            <person name="Nolan M."/>
            <person name="Ohm R.A."/>
            <person name="Patyshakuliyeva A."/>
            <person name="Rokas A."/>
            <person name="Ruiz-Duenas F.J."/>
            <person name="Sabat G."/>
            <person name="Salamov A."/>
            <person name="Samejima M."/>
            <person name="Schmutz J."/>
            <person name="Slot J.C."/>
            <person name="St John F."/>
            <person name="Stenlid J."/>
            <person name="Sun H."/>
            <person name="Sun S."/>
            <person name="Syed K."/>
            <person name="Tsang A."/>
            <person name="Wiebenga A."/>
            <person name="Young D."/>
            <person name="Pisabarro A."/>
            <person name="Eastwood D.C."/>
            <person name="Martin F."/>
            <person name="Cullen D."/>
            <person name="Grigoriev I.V."/>
            <person name="Hibbett D.S."/>
        </authorList>
    </citation>
    <scope>NUCLEOTIDE SEQUENCE [LARGE SCALE GENOMIC DNA]</scope>
    <source>
        <strain evidence="3 4">ATCC 11539</strain>
    </source>
</reference>
<dbReference type="InterPro" id="IPR003034">
    <property type="entry name" value="SAP_dom"/>
</dbReference>
<dbReference type="Gene3D" id="1.10.720.30">
    <property type="entry name" value="SAP domain"/>
    <property type="match status" value="1"/>
</dbReference>
<dbReference type="Pfam" id="PF02037">
    <property type="entry name" value="SAP"/>
    <property type="match status" value="1"/>
</dbReference>
<feature type="region of interest" description="Disordered" evidence="1">
    <location>
        <begin position="223"/>
        <end position="243"/>
    </location>
</feature>
<dbReference type="AlphaFoldDB" id="S7QF74"/>
<proteinExistence type="predicted"/>
<dbReference type="OMA" id="AWENETV"/>
<feature type="domain" description="SAP" evidence="2">
    <location>
        <begin position="31"/>
        <end position="65"/>
    </location>
</feature>
<dbReference type="GeneID" id="19299130"/>
<dbReference type="Proteomes" id="UP000030669">
    <property type="component" value="Unassembled WGS sequence"/>
</dbReference>
<feature type="region of interest" description="Disordered" evidence="1">
    <location>
        <begin position="162"/>
        <end position="200"/>
    </location>
</feature>
<keyword evidence="4" id="KW-1185">Reference proteome</keyword>
<dbReference type="InterPro" id="IPR036361">
    <property type="entry name" value="SAP_dom_sf"/>
</dbReference>
<dbReference type="PROSITE" id="PS50800">
    <property type="entry name" value="SAP"/>
    <property type="match status" value="1"/>
</dbReference>
<dbReference type="KEGG" id="gtr:GLOTRDRAFT_109995"/>
<dbReference type="SUPFAM" id="SSF68906">
    <property type="entry name" value="SAP domain"/>
    <property type="match status" value="1"/>
</dbReference>
<organism evidence="3 4">
    <name type="scientific">Gloeophyllum trabeum (strain ATCC 11539 / FP-39264 / Madison 617)</name>
    <name type="common">Brown rot fungus</name>
    <dbReference type="NCBI Taxonomy" id="670483"/>
    <lineage>
        <taxon>Eukaryota</taxon>
        <taxon>Fungi</taxon>
        <taxon>Dikarya</taxon>
        <taxon>Basidiomycota</taxon>
        <taxon>Agaricomycotina</taxon>
        <taxon>Agaricomycetes</taxon>
        <taxon>Gloeophyllales</taxon>
        <taxon>Gloeophyllaceae</taxon>
        <taxon>Gloeophyllum</taxon>
    </lineage>
</organism>
<dbReference type="SMART" id="SM00513">
    <property type="entry name" value="SAP"/>
    <property type="match status" value="1"/>
</dbReference>
<name>S7QF74_GLOTA</name>
<evidence type="ECO:0000256" key="1">
    <source>
        <dbReference type="SAM" id="MobiDB-lite"/>
    </source>
</evidence>
<sequence length="273" mass="29070">MLRFASSSIARPAVAHRRRNLVSTVLLNRDWQTESVADLKQELRKRGLSQKGNKATLITRILEHEQQRSIEHVSPSPAAPAGQVRKASSTNVPGLPESAQPPPPPLPQDFIAVKLPDLSGPDPEPPVQIPSTPDFWESSLEKTPHAAVAEPVEPAPPKLHVVAGSATHHGGGPSAQVHDSEEVPPPPAPEPAQPTTALGSLFRDVAEDLGLPTQSARKVVESAQEQFLGTPESTETSGDVKSYERKLDSKEKRGVLVLVGLLVGGWLAGGLNS</sequence>
<evidence type="ECO:0000313" key="3">
    <source>
        <dbReference type="EMBL" id="EPQ58017.1"/>
    </source>
</evidence>
<evidence type="ECO:0000259" key="2">
    <source>
        <dbReference type="PROSITE" id="PS50800"/>
    </source>
</evidence>
<gene>
    <name evidence="3" type="ORF">GLOTRDRAFT_109995</name>
</gene>
<dbReference type="EMBL" id="KB469298">
    <property type="protein sequence ID" value="EPQ58017.1"/>
    <property type="molecule type" value="Genomic_DNA"/>
</dbReference>
<dbReference type="HOGENOM" id="CLU_058280_0_0_1"/>
<dbReference type="eggNOG" id="ENOG502SFU2">
    <property type="taxonomic scope" value="Eukaryota"/>
</dbReference>
<accession>S7QF74</accession>
<dbReference type="OrthoDB" id="445357at2759"/>
<feature type="compositionally biased region" description="Pro residues" evidence="1">
    <location>
        <begin position="183"/>
        <end position="192"/>
    </location>
</feature>
<feature type="region of interest" description="Disordered" evidence="1">
    <location>
        <begin position="67"/>
        <end position="146"/>
    </location>
</feature>